<feature type="compositionally biased region" description="Basic and acidic residues" evidence="1">
    <location>
        <begin position="12"/>
        <end position="27"/>
    </location>
</feature>
<evidence type="ECO:0000256" key="1">
    <source>
        <dbReference type="SAM" id="MobiDB-lite"/>
    </source>
</evidence>
<comment type="caution">
    <text evidence="2">The sequence shown here is derived from an EMBL/GenBank/DDBJ whole genome shotgun (WGS) entry which is preliminary data.</text>
</comment>
<feature type="compositionally biased region" description="Polar residues" evidence="1">
    <location>
        <begin position="49"/>
        <end position="58"/>
    </location>
</feature>
<feature type="region of interest" description="Disordered" evidence="1">
    <location>
        <begin position="1"/>
        <end position="27"/>
    </location>
</feature>
<name>A0A6B0R159_9CETA</name>
<accession>A0A6B0R159</accession>
<proteinExistence type="predicted"/>
<gene>
    <name evidence="2" type="ORF">E5288_WYG005778</name>
</gene>
<feature type="compositionally biased region" description="Basic and acidic residues" evidence="1">
    <location>
        <begin position="64"/>
        <end position="75"/>
    </location>
</feature>
<dbReference type="EMBL" id="VBQZ03000007">
    <property type="protein sequence ID" value="MXQ81293.1"/>
    <property type="molecule type" value="Genomic_DNA"/>
</dbReference>
<feature type="region of interest" description="Disordered" evidence="1">
    <location>
        <begin position="44"/>
        <end position="84"/>
    </location>
</feature>
<dbReference type="AlphaFoldDB" id="A0A6B0R159"/>
<protein>
    <submittedName>
        <fullName evidence="2">Uncharacterized protein</fullName>
    </submittedName>
</protein>
<keyword evidence="3" id="KW-1185">Reference proteome</keyword>
<organism evidence="2 3">
    <name type="scientific">Bos mutus</name>
    <name type="common">wild yak</name>
    <dbReference type="NCBI Taxonomy" id="72004"/>
    <lineage>
        <taxon>Eukaryota</taxon>
        <taxon>Metazoa</taxon>
        <taxon>Chordata</taxon>
        <taxon>Craniata</taxon>
        <taxon>Vertebrata</taxon>
        <taxon>Euteleostomi</taxon>
        <taxon>Mammalia</taxon>
        <taxon>Eutheria</taxon>
        <taxon>Laurasiatheria</taxon>
        <taxon>Artiodactyla</taxon>
        <taxon>Ruminantia</taxon>
        <taxon>Pecora</taxon>
        <taxon>Bovidae</taxon>
        <taxon>Bovinae</taxon>
        <taxon>Bos</taxon>
    </lineage>
</organism>
<dbReference type="Proteomes" id="UP000322234">
    <property type="component" value="Unassembled WGS sequence"/>
</dbReference>
<evidence type="ECO:0000313" key="3">
    <source>
        <dbReference type="Proteomes" id="UP000322234"/>
    </source>
</evidence>
<evidence type="ECO:0000313" key="2">
    <source>
        <dbReference type="EMBL" id="MXQ81293.1"/>
    </source>
</evidence>
<reference evidence="2" key="1">
    <citation type="submission" date="2019-10" db="EMBL/GenBank/DDBJ databases">
        <title>The sequence and de novo assembly of the wild yak genome.</title>
        <authorList>
            <person name="Liu Y."/>
        </authorList>
    </citation>
    <scope>NUCLEOTIDE SEQUENCE [LARGE SCALE GENOMIC DNA]</scope>
    <source>
        <strain evidence="2">WY2019</strain>
    </source>
</reference>
<sequence length="84" mass="9084">MVPFTLGSCLGKEGERERMGDRSIGTEHSTCENHAYAATQLVRKRQRANQEASGSPQPTAEPDLLDRGADARGILEAEEGGEEL</sequence>